<name>A0A1W1EI37_9ZZZZ</name>
<proteinExistence type="predicted"/>
<protein>
    <submittedName>
        <fullName evidence="1">Uncharacterized protein</fullName>
    </submittedName>
</protein>
<dbReference type="EMBL" id="FRYL01000011">
    <property type="protein sequence ID" value="SHO80538.1"/>
    <property type="molecule type" value="Genomic_DNA"/>
</dbReference>
<gene>
    <name evidence="1" type="ORF">MNB_SV-15-1406</name>
</gene>
<evidence type="ECO:0000313" key="1">
    <source>
        <dbReference type="EMBL" id="SHO80538.1"/>
    </source>
</evidence>
<reference evidence="1" key="1">
    <citation type="submission" date="2016-10" db="EMBL/GenBank/DDBJ databases">
        <authorList>
            <person name="de Groot N.N."/>
        </authorList>
    </citation>
    <scope>NUCLEOTIDE SEQUENCE</scope>
</reference>
<sequence>MQLQLNINDIKANIFLELLEVFKKDNLVEDYKIVNKYNEYENEIINDLQDLHLSMKDNGYKTDKFIEINNLK</sequence>
<dbReference type="AlphaFoldDB" id="A0A1W1EI37"/>
<organism evidence="1">
    <name type="scientific">hydrothermal vent metagenome</name>
    <dbReference type="NCBI Taxonomy" id="652676"/>
    <lineage>
        <taxon>unclassified sequences</taxon>
        <taxon>metagenomes</taxon>
        <taxon>ecological metagenomes</taxon>
    </lineage>
</organism>
<accession>A0A1W1EI37</accession>